<dbReference type="SUPFAM" id="SSF50814">
    <property type="entry name" value="Lipocalins"/>
    <property type="match status" value="1"/>
</dbReference>
<sequence length="207" mass="22249">MLDLPSDLPADIVPLSWLLGVWEGSGVIDYEVPGPDGDDDAHRYQGEFAHRVSFSHDGGPFLNYAATATFTPEDGEPMALVAETGFWRLARPADAQDSGPGLLPPREVRTAERTVDDVEALRRPEGGFAIEVSIAHSDGMLELYLGRIDGPRIDIATDAVVRAEGAKEYGAATRMYGLVDGHLLWAWDIAALGAGLRSHASARLAKV</sequence>
<dbReference type="RefSeq" id="WP_045273452.1">
    <property type="nucleotide sequence ID" value="NZ_JYIX01000039.1"/>
</dbReference>
<keyword evidence="1" id="KW-0408">Iron</keyword>
<keyword evidence="1" id="KW-0349">Heme</keyword>
<evidence type="ECO:0000313" key="3">
    <source>
        <dbReference type="EMBL" id="KJL31301.1"/>
    </source>
</evidence>
<dbReference type="InterPro" id="IPR022939">
    <property type="entry name" value="Nb(III)_bact/plant"/>
</dbReference>
<feature type="binding site" evidence="1">
    <location>
        <position position="167"/>
    </location>
    <ligand>
        <name>heme b</name>
        <dbReference type="ChEBI" id="CHEBI:60344"/>
    </ligand>
</feature>
<comment type="similarity">
    <text evidence="1">Belongs to the nitrobindin family.</text>
</comment>
<dbReference type="AlphaFoldDB" id="A0A0F0LIF0"/>
<reference evidence="3 4" key="1">
    <citation type="submission" date="2015-02" db="EMBL/GenBank/DDBJ databases">
        <title>Draft genome sequences of ten Microbacterium spp. with emphasis on heavy metal contaminated environments.</title>
        <authorList>
            <person name="Corretto E."/>
        </authorList>
    </citation>
    <scope>NUCLEOTIDE SEQUENCE [LARGE SCALE GENOMIC DNA]</scope>
    <source>
        <strain evidence="3 4">ARN176</strain>
    </source>
</reference>
<dbReference type="EMBL" id="JYIX01000039">
    <property type="protein sequence ID" value="KJL31301.1"/>
    <property type="molecule type" value="Genomic_DNA"/>
</dbReference>
<evidence type="ECO:0000256" key="1">
    <source>
        <dbReference type="HAMAP-Rule" id="MF_01297"/>
    </source>
</evidence>
<dbReference type="STRING" id="582680.RS86_03420"/>
<dbReference type="PANTHER" id="PTHR15854">
    <property type="entry name" value="THAP4 PROTEIN"/>
    <property type="match status" value="1"/>
</dbReference>
<dbReference type="InterPro" id="IPR045165">
    <property type="entry name" value="Nitrobindin"/>
</dbReference>
<comment type="catalytic activity">
    <reaction evidence="1">
        <text>peroxynitrite = nitrate</text>
        <dbReference type="Rhea" id="RHEA:63116"/>
        <dbReference type="ChEBI" id="CHEBI:17632"/>
        <dbReference type="ChEBI" id="CHEBI:25941"/>
    </reaction>
</comment>
<feature type="domain" description="THAP4-like heme-binding" evidence="2">
    <location>
        <begin position="12"/>
        <end position="206"/>
    </location>
</feature>
<dbReference type="HAMAP" id="MF_01297">
    <property type="entry name" value="nitrobindin"/>
    <property type="match status" value="1"/>
</dbReference>
<dbReference type="EC" id="5.99.-.-" evidence="1"/>
<evidence type="ECO:0000259" key="2">
    <source>
        <dbReference type="Pfam" id="PF08768"/>
    </source>
</evidence>
<dbReference type="PATRIC" id="fig|582680.6.peg.3507"/>
<feature type="short sequence motif" description="GXWXGXG" evidence="1">
    <location>
        <begin position="20"/>
        <end position="26"/>
    </location>
</feature>
<feature type="binding site" description="axial binding residue" evidence="1">
    <location>
        <position position="199"/>
    </location>
    <ligand>
        <name>heme b</name>
        <dbReference type="ChEBI" id="CHEBI:60344"/>
    </ligand>
    <ligandPart>
        <name>Fe</name>
        <dbReference type="ChEBI" id="CHEBI:18248"/>
    </ligandPart>
</feature>
<organism evidence="3 4">
    <name type="scientific">Microbacterium azadirachtae</name>
    <dbReference type="NCBI Taxonomy" id="582680"/>
    <lineage>
        <taxon>Bacteria</taxon>
        <taxon>Bacillati</taxon>
        <taxon>Actinomycetota</taxon>
        <taxon>Actinomycetes</taxon>
        <taxon>Micrococcales</taxon>
        <taxon>Microbacteriaceae</taxon>
        <taxon>Microbacterium</taxon>
    </lineage>
</organism>
<dbReference type="PANTHER" id="PTHR15854:SF4">
    <property type="entry name" value="PEROXYNITRITE ISOMERASE THAP4"/>
    <property type="match status" value="1"/>
</dbReference>
<comment type="domain">
    <text evidence="1">Forms a 10-stranded antiparallel beta-barrel structure able to accommodate a hydrophobic ligand in its interior. In fact, this fold hosts the heme group, which is located in a wide surface cleft.</text>
</comment>
<dbReference type="Proteomes" id="UP000033740">
    <property type="component" value="Unassembled WGS sequence"/>
</dbReference>
<comment type="cofactor">
    <cofactor evidence="1">
        <name>heme b</name>
        <dbReference type="ChEBI" id="CHEBI:60344"/>
    </cofactor>
    <text evidence="1">Binds 1 heme b group per subunit, that coordinates a highly solvent-exposed Fe(III) atom.</text>
</comment>
<keyword evidence="1" id="KW-0413">Isomerase</keyword>
<accession>A0A0F0LIF0</accession>
<dbReference type="GO" id="GO:0020037">
    <property type="term" value="F:heme binding"/>
    <property type="evidence" value="ECO:0007669"/>
    <property type="project" value="UniProtKB-UniRule"/>
</dbReference>
<dbReference type="GO" id="GO:0062213">
    <property type="term" value="F:peroxynitrite isomerase activity"/>
    <property type="evidence" value="ECO:0007669"/>
    <property type="project" value="UniProtKB-UniRule"/>
</dbReference>
<keyword evidence="4" id="KW-1185">Reference proteome</keyword>
<keyword evidence="1" id="KW-0479">Metal-binding</keyword>
<comment type="caution">
    <text evidence="1">Lacks conserved residue(s) required for the propagation of feature annotation.</text>
</comment>
<dbReference type="GO" id="GO:0046872">
    <property type="term" value="F:metal ion binding"/>
    <property type="evidence" value="ECO:0007669"/>
    <property type="project" value="UniProtKB-KW"/>
</dbReference>
<comment type="caution">
    <text evidence="3">The sequence shown here is derived from an EMBL/GenBank/DDBJ whole genome shotgun (WGS) entry which is preliminary data.</text>
</comment>
<dbReference type="InterPro" id="IPR012674">
    <property type="entry name" value="Calycin"/>
</dbReference>
<dbReference type="CDD" id="cd07828">
    <property type="entry name" value="lipocalin_heme-bd-THAP4-like"/>
    <property type="match status" value="1"/>
</dbReference>
<dbReference type="Gene3D" id="2.40.128.20">
    <property type="match status" value="1"/>
</dbReference>
<comment type="pathway">
    <text evidence="1">Nitrogen metabolism.</text>
</comment>
<gene>
    <name evidence="3" type="ORF">RS86_03420</name>
</gene>
<protein>
    <recommendedName>
        <fullName evidence="1">Peroxynitrite isomerase</fullName>
        <ecNumber evidence="1">5.99.-.-</ecNumber>
    </recommendedName>
    <alternativeName>
        <fullName evidence="1">Ferric nitrobindin</fullName>
        <shortName evidence="1">Nb(III)</shortName>
    </alternativeName>
</protein>
<comment type="function">
    <text evidence="1">Heme-binding protein able to scavenge peroxynitrite and to protect free L-tyrosine against peroxynitrite-mediated nitration, by acting as a peroxynitrite isomerase that converts peroxynitrite to nitrate. Therefore, this protein likely plays a role in peroxynitrite sensing and in the detoxification of reactive nitrogen and oxygen species (RNS and ROS, respectively). Is able to bind nitric oxide (NO) in vitro, but may act as a sensor of peroxynitrite levels in vivo.</text>
</comment>
<dbReference type="InterPro" id="IPR014878">
    <property type="entry name" value="THAP4-like_heme-bd"/>
</dbReference>
<proteinExistence type="inferred from homology"/>
<dbReference type="Pfam" id="PF08768">
    <property type="entry name" value="THAP4_heme-bd"/>
    <property type="match status" value="1"/>
</dbReference>
<name>A0A0F0LIF0_9MICO</name>
<evidence type="ECO:0000313" key="4">
    <source>
        <dbReference type="Proteomes" id="UP000033740"/>
    </source>
</evidence>